<name>A0ABU5XAF8_BORPP</name>
<dbReference type="Pfam" id="PF02446">
    <property type="entry name" value="Glyco_hydro_77"/>
    <property type="match status" value="1"/>
</dbReference>
<proteinExistence type="inferred from homology"/>
<comment type="similarity">
    <text evidence="2">Belongs to the disproportionating enzyme family.</text>
</comment>
<evidence type="ECO:0000256" key="3">
    <source>
        <dbReference type="ARBA" id="ARBA00012560"/>
    </source>
</evidence>
<comment type="catalytic activity">
    <reaction evidence="1">
        <text>Transfers a segment of a (1-&gt;4)-alpha-D-glucan to a new position in an acceptor, which may be glucose or a (1-&gt;4)-alpha-D-glucan.</text>
        <dbReference type="EC" id="2.4.1.25"/>
    </reaction>
</comment>
<dbReference type="RefSeq" id="WP_323670155.1">
    <property type="nucleotide sequence ID" value="NZ_JAXUBE010000202.1"/>
</dbReference>
<evidence type="ECO:0000313" key="11">
    <source>
        <dbReference type="Proteomes" id="UP001324595"/>
    </source>
</evidence>
<keyword evidence="6 10" id="KW-0808">Transferase</keyword>
<evidence type="ECO:0000256" key="7">
    <source>
        <dbReference type="ARBA" id="ARBA00023277"/>
    </source>
</evidence>
<evidence type="ECO:0000256" key="8">
    <source>
        <dbReference type="ARBA" id="ARBA00031423"/>
    </source>
</evidence>
<feature type="non-terminal residue" evidence="10">
    <location>
        <position position="1"/>
    </location>
</feature>
<protein>
    <recommendedName>
        <fullName evidence="4">4-alpha-glucanotransferase</fullName>
        <ecNumber evidence="3">2.4.1.25</ecNumber>
    </recommendedName>
    <alternativeName>
        <fullName evidence="8">Amylomaltase</fullName>
    </alternativeName>
    <alternativeName>
        <fullName evidence="9">Disproportionating enzyme</fullName>
    </alternativeName>
</protein>
<dbReference type="PANTHER" id="PTHR32438">
    <property type="entry name" value="4-ALPHA-GLUCANOTRANSFERASE DPE1, CHLOROPLASTIC/AMYLOPLASTIC"/>
    <property type="match status" value="1"/>
</dbReference>
<evidence type="ECO:0000256" key="6">
    <source>
        <dbReference type="ARBA" id="ARBA00022679"/>
    </source>
</evidence>
<keyword evidence="7" id="KW-0119">Carbohydrate metabolism</keyword>
<dbReference type="SUPFAM" id="SSF51445">
    <property type="entry name" value="(Trans)glycosidases"/>
    <property type="match status" value="1"/>
</dbReference>
<evidence type="ECO:0000256" key="2">
    <source>
        <dbReference type="ARBA" id="ARBA00005684"/>
    </source>
</evidence>
<dbReference type="InterPro" id="IPR003385">
    <property type="entry name" value="Glyco_hydro_77"/>
</dbReference>
<comment type="caution">
    <text evidence="10">The sequence shown here is derived from an EMBL/GenBank/DDBJ whole genome shotgun (WGS) entry which is preliminary data.</text>
</comment>
<reference evidence="10 11" key="1">
    <citation type="submission" date="2023-12" db="EMBL/GenBank/DDBJ databases">
        <title>Draft Genome Sequences of Bordetella parapertussis clinical Isolates from Colombia, 2023.</title>
        <authorList>
            <person name="Montilla E.A."/>
            <person name="Rojas F."/>
            <person name="Vargas M.N."/>
            <person name="Bonilla V."/>
            <person name="Duarte C."/>
        </authorList>
    </citation>
    <scope>NUCLEOTIDE SEQUENCE [LARGE SCALE GENOMIC DNA]</scope>
    <source>
        <strain evidence="10 11">320001806</strain>
    </source>
</reference>
<keyword evidence="5 10" id="KW-0328">Glycosyltransferase</keyword>
<gene>
    <name evidence="10" type="ORF">U5T69_22550</name>
</gene>
<dbReference type="PANTHER" id="PTHR32438:SF5">
    <property type="entry name" value="4-ALPHA-GLUCANOTRANSFERASE DPE1, CHLOROPLASTIC_AMYLOPLASTIC"/>
    <property type="match status" value="1"/>
</dbReference>
<dbReference type="Gene3D" id="3.20.20.80">
    <property type="entry name" value="Glycosidases"/>
    <property type="match status" value="1"/>
</dbReference>
<evidence type="ECO:0000313" key="10">
    <source>
        <dbReference type="EMBL" id="MEB2665868.1"/>
    </source>
</evidence>
<dbReference type="GO" id="GO:0004134">
    <property type="term" value="F:4-alpha-glucanotransferase activity"/>
    <property type="evidence" value="ECO:0007669"/>
    <property type="project" value="UniProtKB-EC"/>
</dbReference>
<organism evidence="10 11">
    <name type="scientific">Bordetella parapertussis</name>
    <dbReference type="NCBI Taxonomy" id="519"/>
    <lineage>
        <taxon>Bacteria</taxon>
        <taxon>Pseudomonadati</taxon>
        <taxon>Pseudomonadota</taxon>
        <taxon>Betaproteobacteria</taxon>
        <taxon>Burkholderiales</taxon>
        <taxon>Alcaligenaceae</taxon>
        <taxon>Bordetella</taxon>
    </lineage>
</organism>
<evidence type="ECO:0000256" key="5">
    <source>
        <dbReference type="ARBA" id="ARBA00022676"/>
    </source>
</evidence>
<dbReference type="Proteomes" id="UP001324595">
    <property type="component" value="Unassembled WGS sequence"/>
</dbReference>
<dbReference type="EC" id="2.4.1.25" evidence="3"/>
<keyword evidence="11" id="KW-1185">Reference proteome</keyword>
<evidence type="ECO:0000256" key="1">
    <source>
        <dbReference type="ARBA" id="ARBA00000439"/>
    </source>
</evidence>
<dbReference type="InterPro" id="IPR017853">
    <property type="entry name" value="GH"/>
</dbReference>
<evidence type="ECO:0000256" key="4">
    <source>
        <dbReference type="ARBA" id="ARBA00020295"/>
    </source>
</evidence>
<evidence type="ECO:0000256" key="9">
    <source>
        <dbReference type="ARBA" id="ARBA00031501"/>
    </source>
</evidence>
<sequence>WLARRSLAHAQAAARAAGMGVGLIADLAVGVDPAGSQTWAQPDAMLGGLNVGAAPDLRHPGGQDWRLTACSPATLATQGYAAYIDMLRRALASAGGVRIDHVLGLARLWVIPEGAPPDQGAYLAFPVEDLLRLAALEAWRHRAVLIGENLGTVPRDFNARLRAHGVLGMDVLWLQRETGPGGAGRFRPPGRWPASAVAMTSTHDLPTLRGWWQARDLDWCVPAHEADAQRRQRDQDRRALWRQAAPPGLAATAPPAEPPCAALLSHVARSRAPLMLVPLEDLAGLAEQPNVPGCPDHPNWRRRMPATAAAMLVQPAARLALAAIAAHRGRP</sequence>
<accession>A0ABU5XAF8</accession>
<dbReference type="EMBL" id="JAXUBE010000202">
    <property type="protein sequence ID" value="MEB2665868.1"/>
    <property type="molecule type" value="Genomic_DNA"/>
</dbReference>